<name>A0A840B5V4_9SPHN</name>
<keyword evidence="2" id="KW-0812">Transmembrane</keyword>
<dbReference type="Proteomes" id="UP000581447">
    <property type="component" value="Unassembled WGS sequence"/>
</dbReference>
<feature type="transmembrane region" description="Helical" evidence="2">
    <location>
        <begin position="161"/>
        <end position="181"/>
    </location>
</feature>
<dbReference type="PANTHER" id="PTHR30188">
    <property type="entry name" value="ABC TRANSPORTER PERMEASE PROTEIN-RELATED"/>
    <property type="match status" value="1"/>
</dbReference>
<dbReference type="GO" id="GO:0005548">
    <property type="term" value="F:phospholipid transporter activity"/>
    <property type="evidence" value="ECO:0007669"/>
    <property type="project" value="TreeGrafter"/>
</dbReference>
<dbReference type="GO" id="GO:0043190">
    <property type="term" value="C:ATP-binding cassette (ABC) transporter complex"/>
    <property type="evidence" value="ECO:0007669"/>
    <property type="project" value="InterPro"/>
</dbReference>
<reference evidence="4 5" key="1">
    <citation type="submission" date="2020-08" db="EMBL/GenBank/DDBJ databases">
        <title>Genomic Encyclopedia of Type Strains, Phase IV (KMG-IV): sequencing the most valuable type-strain genomes for metagenomic binning, comparative biology and taxonomic classification.</title>
        <authorList>
            <person name="Goeker M."/>
        </authorList>
    </citation>
    <scope>NUCLEOTIDE SEQUENCE [LARGE SCALE GENOMIC DNA]</scope>
    <source>
        <strain evidence="4 5">DSM 29050</strain>
    </source>
</reference>
<feature type="transmembrane region" description="Helical" evidence="2">
    <location>
        <begin position="267"/>
        <end position="288"/>
    </location>
</feature>
<dbReference type="PROSITE" id="PS50801">
    <property type="entry name" value="STAS"/>
    <property type="match status" value="1"/>
</dbReference>
<protein>
    <submittedName>
        <fullName evidence="4">Phospholipid/cholesterol/gamma-HCH transport system permease protein</fullName>
    </submittedName>
</protein>
<comment type="subcellular location">
    <subcellularLocation>
        <location evidence="2">Cell inner membrane</location>
        <topology evidence="2">Multi-pass membrane protein</topology>
    </subcellularLocation>
</comment>
<dbReference type="AlphaFoldDB" id="A0A840B5V4"/>
<feature type="transmembrane region" description="Helical" evidence="2">
    <location>
        <begin position="308"/>
        <end position="328"/>
    </location>
</feature>
<comment type="similarity">
    <text evidence="2">Belongs to the MlaE permease family.</text>
</comment>
<dbReference type="SUPFAM" id="SSF52091">
    <property type="entry name" value="SpoIIaa-like"/>
    <property type="match status" value="1"/>
</dbReference>
<dbReference type="PANTHER" id="PTHR30188:SF3">
    <property type="entry name" value="ABC TRANSPORTER PERMEASE"/>
    <property type="match status" value="1"/>
</dbReference>
<dbReference type="InterPro" id="IPR036513">
    <property type="entry name" value="STAS_dom_sf"/>
</dbReference>
<dbReference type="InterPro" id="IPR002645">
    <property type="entry name" value="STAS_dom"/>
</dbReference>
<organism evidence="4 5">
    <name type="scientific">Sphingorhabdus rigui</name>
    <dbReference type="NCBI Taxonomy" id="1282858"/>
    <lineage>
        <taxon>Bacteria</taxon>
        <taxon>Pseudomonadati</taxon>
        <taxon>Pseudomonadota</taxon>
        <taxon>Alphaproteobacteria</taxon>
        <taxon>Sphingomonadales</taxon>
        <taxon>Sphingomonadaceae</taxon>
        <taxon>Sphingorhabdus</taxon>
    </lineage>
</organism>
<feature type="transmembrane region" description="Helical" evidence="2">
    <location>
        <begin position="340"/>
        <end position="366"/>
    </location>
</feature>
<evidence type="ECO:0000256" key="2">
    <source>
        <dbReference type="RuleBase" id="RU362044"/>
    </source>
</evidence>
<dbReference type="InterPro" id="IPR030802">
    <property type="entry name" value="Permease_MalE"/>
</dbReference>
<comment type="caution">
    <text evidence="4">The sequence shown here is derived from an EMBL/GenBank/DDBJ whole genome shotgun (WGS) entry which is preliminary data.</text>
</comment>
<gene>
    <name evidence="4" type="ORF">GGR91_001803</name>
</gene>
<dbReference type="EMBL" id="JACIEA010000002">
    <property type="protein sequence ID" value="MBB3943545.1"/>
    <property type="molecule type" value="Genomic_DNA"/>
</dbReference>
<keyword evidence="2" id="KW-1003">Cell membrane</keyword>
<dbReference type="NCBIfam" id="TIGR00056">
    <property type="entry name" value="MlaE family lipid ABC transporter permease subunit"/>
    <property type="match status" value="1"/>
</dbReference>
<proteinExistence type="inferred from homology"/>
<keyword evidence="2" id="KW-0472">Membrane</keyword>
<feature type="transmembrane region" description="Helical" evidence="2">
    <location>
        <begin position="118"/>
        <end position="141"/>
    </location>
</feature>
<evidence type="ECO:0000313" key="5">
    <source>
        <dbReference type="Proteomes" id="UP000581447"/>
    </source>
</evidence>
<keyword evidence="2" id="KW-0997">Cell inner membrane</keyword>
<sequence length="372" mass="39996">MAMANAAEFLQEDLTDGGQILRLSGSFTIALIGDVDGRLRDLSADMRKIDLSAVEHMDTVGAWLVHRTAKESGAEIVGADKDASRLLQAVSGADQTDIPPRPHPPSFERFLAEVGHGVIISFTTLLQFLGFVGQVVKASFILAMNPGRFRWHAVVQHFDMVGVRALGIIGLMSFLIGIVIAQQGAVQLRQFGAEVFTINLIGRLTFRELGILMTAIMVAGRSGSAFAAQIGTMKITEEIDAMRTIGVVPAEALVVPRVIAAVMMMPLLGVYASLMAIIGGGILCWVVLEIPPTTFVQRLREVTPMTDFWIGVIKAPVFGAIIAMAGCFQGMQVHGNAEQVGLKTTAAVVQAIFLVIVLDAFFAIFFSEIGWN</sequence>
<evidence type="ECO:0000259" key="3">
    <source>
        <dbReference type="PROSITE" id="PS50801"/>
    </source>
</evidence>
<dbReference type="InterPro" id="IPR003453">
    <property type="entry name" value="ABC_MlaE_roteobac"/>
</dbReference>
<comment type="function">
    <text evidence="1">Could be part of an ABC transporter complex.</text>
</comment>
<dbReference type="Pfam" id="PF02405">
    <property type="entry name" value="MlaE"/>
    <property type="match status" value="1"/>
</dbReference>
<keyword evidence="2" id="KW-1133">Transmembrane helix</keyword>
<feature type="domain" description="STAS" evidence="3">
    <location>
        <begin position="8"/>
        <end position="77"/>
    </location>
</feature>
<accession>A0A840B5V4</accession>
<evidence type="ECO:0000256" key="1">
    <source>
        <dbReference type="ARBA" id="ARBA00003787"/>
    </source>
</evidence>
<evidence type="ECO:0000313" key="4">
    <source>
        <dbReference type="EMBL" id="MBB3943545.1"/>
    </source>
</evidence>
<keyword evidence="5" id="KW-1185">Reference proteome</keyword>